<sequence length="96" mass="11055">MGLQVNITLFNQLEVNSYARVGNIGGTKEEQFFSIDYYASRNAFLRKLDPIKQENYKFTPSVMDDSLNFVKQAYIYVKRRTEFAGAVDVLEEGQKS</sequence>
<reference evidence="1 2" key="1">
    <citation type="submission" date="2016-10" db="EMBL/GenBank/DDBJ databases">
        <title>Comparative genomics of Bacillus thuringiensis reveals a path to pathogens against multiple invertebrate hosts.</title>
        <authorList>
            <person name="Zheng J."/>
            <person name="Gao Q."/>
            <person name="Liu H."/>
            <person name="Peng D."/>
            <person name="Ruan L."/>
            <person name="Sun M."/>
        </authorList>
    </citation>
    <scope>NUCLEOTIDE SEQUENCE [LARGE SCALE GENOMIC DNA]</scope>
    <source>
        <strain evidence="1">BGSC 4I4</strain>
    </source>
</reference>
<dbReference type="RefSeq" id="WP_086412391.1">
    <property type="nucleotide sequence ID" value="NZ_NFDT01000198.1"/>
</dbReference>
<dbReference type="Proteomes" id="UP000194882">
    <property type="component" value="Unassembled WGS sequence"/>
</dbReference>
<protein>
    <submittedName>
        <fullName evidence="1">Uncharacterized protein</fullName>
    </submittedName>
</protein>
<proteinExistence type="predicted"/>
<comment type="caution">
    <text evidence="1">The sequence shown here is derived from an EMBL/GenBank/DDBJ whole genome shotgun (WGS) entry which is preliminary data.</text>
</comment>
<gene>
    <name evidence="1" type="ORF">BK754_26095</name>
</gene>
<organism evidence="1 2">
    <name type="scientific">Bacillus thuringiensis serovar subtoxicus</name>
    <dbReference type="NCBI Taxonomy" id="475791"/>
    <lineage>
        <taxon>Bacteria</taxon>
        <taxon>Bacillati</taxon>
        <taxon>Bacillota</taxon>
        <taxon>Bacilli</taxon>
        <taxon>Bacillales</taxon>
        <taxon>Bacillaceae</taxon>
        <taxon>Bacillus</taxon>
        <taxon>Bacillus cereus group</taxon>
    </lineage>
</organism>
<dbReference type="AlphaFoldDB" id="A0A9X6IJA2"/>
<evidence type="ECO:0000313" key="2">
    <source>
        <dbReference type="Proteomes" id="UP000194882"/>
    </source>
</evidence>
<name>A0A9X6IJA2_BACTU</name>
<accession>A0A9X6IJA2</accession>
<dbReference type="EMBL" id="NFDT01000198">
    <property type="protein sequence ID" value="OTY87008.1"/>
    <property type="molecule type" value="Genomic_DNA"/>
</dbReference>
<evidence type="ECO:0000313" key="1">
    <source>
        <dbReference type="EMBL" id="OTY87008.1"/>
    </source>
</evidence>